<evidence type="ECO:0000259" key="3">
    <source>
        <dbReference type="PROSITE" id="PS51186"/>
    </source>
</evidence>
<name>A0ABZ2LIF1_9BACT</name>
<accession>A0ABZ2LIF1</accession>
<reference evidence="4" key="1">
    <citation type="submission" date="2021-12" db="EMBL/GenBank/DDBJ databases">
        <title>Discovery of the Pendulisporaceae a myxobacterial family with distinct sporulation behavior and unique specialized metabolism.</title>
        <authorList>
            <person name="Garcia R."/>
            <person name="Popoff A."/>
            <person name="Bader C.D."/>
            <person name="Loehr J."/>
            <person name="Walesch S."/>
            <person name="Walt C."/>
            <person name="Boldt J."/>
            <person name="Bunk B."/>
            <person name="Haeckl F.J.F.P.J."/>
            <person name="Gunesch A.P."/>
            <person name="Birkelbach J."/>
            <person name="Nuebel U."/>
            <person name="Pietschmann T."/>
            <person name="Bach T."/>
            <person name="Mueller R."/>
        </authorList>
    </citation>
    <scope>NUCLEOTIDE SEQUENCE</scope>
    <source>
        <strain evidence="4">MSr11367</strain>
    </source>
</reference>
<evidence type="ECO:0000313" key="5">
    <source>
        <dbReference type="Proteomes" id="UP001374803"/>
    </source>
</evidence>
<keyword evidence="5" id="KW-1185">Reference proteome</keyword>
<organism evidence="4 5">
    <name type="scientific">Pendulispora rubella</name>
    <dbReference type="NCBI Taxonomy" id="2741070"/>
    <lineage>
        <taxon>Bacteria</taxon>
        <taxon>Pseudomonadati</taxon>
        <taxon>Myxococcota</taxon>
        <taxon>Myxococcia</taxon>
        <taxon>Myxococcales</taxon>
        <taxon>Sorangiineae</taxon>
        <taxon>Pendulisporaceae</taxon>
        <taxon>Pendulispora</taxon>
    </lineage>
</organism>
<evidence type="ECO:0000313" key="4">
    <source>
        <dbReference type="EMBL" id="WXB08925.1"/>
    </source>
</evidence>
<sequence>MRVRVHADLTEFWALAKPLYAADPVRHTVALTVIGNLVALPDPNEPAPLLVTLWEGDTLGGAAFRTNGRPLSAGAIPEGAVENVASALAVIDPDMIGVNGPRPVAEPFARAWAARQGVAFRETLLSRLYRLDTLAPPATAGHARLATDDDVPRLAAWYRAFAIEALGSQRDPGDDEAFVRRMLALGNGMMIWERDGDALASARASPLVDGMSRVSAVYTPPEHRCHGYGSAVTAAASQWALDAGASHVVLFTDSSNPISNSIYQRIGYRHVCDITEFTFEPAATLTNFAT</sequence>
<dbReference type="EMBL" id="CP089983">
    <property type="protein sequence ID" value="WXB08925.1"/>
    <property type="molecule type" value="Genomic_DNA"/>
</dbReference>
<keyword evidence="2 4" id="KW-0012">Acyltransferase</keyword>
<dbReference type="RefSeq" id="WP_394838600.1">
    <property type="nucleotide sequence ID" value="NZ_CP089929.1"/>
</dbReference>
<dbReference type="Proteomes" id="UP001374803">
    <property type="component" value="Chromosome"/>
</dbReference>
<dbReference type="CDD" id="cd04301">
    <property type="entry name" value="NAT_SF"/>
    <property type="match status" value="1"/>
</dbReference>
<dbReference type="Pfam" id="PF00583">
    <property type="entry name" value="Acetyltransf_1"/>
    <property type="match status" value="1"/>
</dbReference>
<protein>
    <submittedName>
        <fullName evidence="4">GNAT family N-acetyltransferase</fullName>
        <ecNumber evidence="4">2.3.1.-</ecNumber>
    </submittedName>
</protein>
<dbReference type="PANTHER" id="PTHR43877">
    <property type="entry name" value="AMINOALKYLPHOSPHONATE N-ACETYLTRANSFERASE-RELATED-RELATED"/>
    <property type="match status" value="1"/>
</dbReference>
<dbReference type="PROSITE" id="PS51186">
    <property type="entry name" value="GNAT"/>
    <property type="match status" value="1"/>
</dbReference>
<dbReference type="EC" id="2.3.1.-" evidence="4"/>
<dbReference type="SUPFAM" id="SSF55729">
    <property type="entry name" value="Acyl-CoA N-acyltransferases (Nat)"/>
    <property type="match status" value="1"/>
</dbReference>
<dbReference type="InterPro" id="IPR016181">
    <property type="entry name" value="Acyl_CoA_acyltransferase"/>
</dbReference>
<evidence type="ECO:0000256" key="1">
    <source>
        <dbReference type="ARBA" id="ARBA00022679"/>
    </source>
</evidence>
<dbReference type="Gene3D" id="3.40.630.30">
    <property type="match status" value="1"/>
</dbReference>
<dbReference type="InterPro" id="IPR050832">
    <property type="entry name" value="Bact_Acetyltransf"/>
</dbReference>
<dbReference type="GO" id="GO:0016746">
    <property type="term" value="F:acyltransferase activity"/>
    <property type="evidence" value="ECO:0007669"/>
    <property type="project" value="UniProtKB-KW"/>
</dbReference>
<proteinExistence type="predicted"/>
<evidence type="ECO:0000256" key="2">
    <source>
        <dbReference type="ARBA" id="ARBA00023315"/>
    </source>
</evidence>
<keyword evidence="1 4" id="KW-0808">Transferase</keyword>
<gene>
    <name evidence="4" type="ORF">LVJ94_17020</name>
</gene>
<dbReference type="InterPro" id="IPR000182">
    <property type="entry name" value="GNAT_dom"/>
</dbReference>
<feature type="domain" description="N-acetyltransferase" evidence="3">
    <location>
        <begin position="141"/>
        <end position="286"/>
    </location>
</feature>